<gene>
    <name evidence="2" type="ORF">EDD33_1299</name>
</gene>
<dbReference type="OrthoDB" id="5244810at2"/>
<dbReference type="Proteomes" id="UP000281738">
    <property type="component" value="Unassembled WGS sequence"/>
</dbReference>
<dbReference type="AlphaFoldDB" id="A0A3N2CSF7"/>
<name>A0A3N2CSF7_9ACTN</name>
<accession>A0A3N2CSF7</accession>
<comment type="caution">
    <text evidence="2">The sequence shown here is derived from an EMBL/GenBank/DDBJ whole genome shotgun (WGS) entry which is preliminary data.</text>
</comment>
<feature type="region of interest" description="Disordered" evidence="1">
    <location>
        <begin position="1"/>
        <end position="32"/>
    </location>
</feature>
<organism evidence="2 3">
    <name type="scientific">Nocardioides aurantiacus</name>
    <dbReference type="NCBI Taxonomy" id="86796"/>
    <lineage>
        <taxon>Bacteria</taxon>
        <taxon>Bacillati</taxon>
        <taxon>Actinomycetota</taxon>
        <taxon>Actinomycetes</taxon>
        <taxon>Propionibacteriales</taxon>
        <taxon>Nocardioidaceae</taxon>
        <taxon>Nocardioides</taxon>
    </lineage>
</organism>
<protein>
    <submittedName>
        <fullName evidence="2">Uncharacterized protein</fullName>
    </submittedName>
</protein>
<dbReference type="EMBL" id="RKHO01000001">
    <property type="protein sequence ID" value="ROR90459.1"/>
    <property type="molecule type" value="Genomic_DNA"/>
</dbReference>
<feature type="region of interest" description="Disordered" evidence="1">
    <location>
        <begin position="125"/>
        <end position="153"/>
    </location>
</feature>
<proteinExistence type="predicted"/>
<sequence>MSDADEPPTGPGDGPGGPSGDPAGEPVGSVGEEAAKLFGALSDWARDQGADHLGGLGGVAGMGQGIGAAARSAEEHLATGGADCRWCPVCQLISVVRQTSPEVRSHLTAAAGSLVQAAAALLATPPHGQGQQVEKIDLDDESVWDEQEWDGER</sequence>
<keyword evidence="3" id="KW-1185">Reference proteome</keyword>
<feature type="compositionally biased region" description="Acidic residues" evidence="1">
    <location>
        <begin position="137"/>
        <end position="153"/>
    </location>
</feature>
<evidence type="ECO:0000313" key="3">
    <source>
        <dbReference type="Proteomes" id="UP000281738"/>
    </source>
</evidence>
<reference evidence="2 3" key="1">
    <citation type="submission" date="2018-11" db="EMBL/GenBank/DDBJ databases">
        <title>Sequencing the genomes of 1000 actinobacteria strains.</title>
        <authorList>
            <person name="Klenk H.-P."/>
        </authorList>
    </citation>
    <scope>NUCLEOTIDE SEQUENCE [LARGE SCALE GENOMIC DNA]</scope>
    <source>
        <strain evidence="2 3">DSM 12652</strain>
    </source>
</reference>
<evidence type="ECO:0000313" key="2">
    <source>
        <dbReference type="EMBL" id="ROR90459.1"/>
    </source>
</evidence>
<evidence type="ECO:0000256" key="1">
    <source>
        <dbReference type="SAM" id="MobiDB-lite"/>
    </source>
</evidence>
<dbReference type="RefSeq" id="WP_123389607.1">
    <property type="nucleotide sequence ID" value="NZ_RKHO01000001.1"/>
</dbReference>